<comment type="subcellular location">
    <subcellularLocation>
        <location evidence="1 7">Cell inner membrane</location>
        <topology evidence="1 7">Multi-pass membrane protein</topology>
    </subcellularLocation>
</comment>
<evidence type="ECO:0000256" key="6">
    <source>
        <dbReference type="ARBA" id="ARBA00023136"/>
    </source>
</evidence>
<dbReference type="InterPro" id="IPR010656">
    <property type="entry name" value="DctM"/>
</dbReference>
<dbReference type="STRING" id="53501.SAMN04488043_11332"/>
<keyword evidence="10" id="KW-1185">Reference proteome</keyword>
<evidence type="ECO:0000313" key="10">
    <source>
        <dbReference type="Proteomes" id="UP000051587"/>
    </source>
</evidence>
<feature type="transmembrane region" description="Helical" evidence="7">
    <location>
        <begin position="321"/>
        <end position="337"/>
    </location>
</feature>
<feature type="transmembrane region" description="Helical" evidence="7">
    <location>
        <begin position="142"/>
        <end position="169"/>
    </location>
</feature>
<dbReference type="AlphaFoldDB" id="A0A0P1F6N7"/>
<sequence length="436" mass="45673">MMTPLVIGYISIAAMFVIVILGAPIGFAMIAIGFAGFSAIIGVAPALSVLKTATFETITNYSFTLIPLFLLMGNLISRSGVASDLFRGALLLTRGWAGGLAAAGMTASAVFSTVSGSSLATASTMTRVAYPEMKAHGYDARLATGSLAAGGTLGILIPPSIALMLYALITEQSVGTMFLAGILPGILAFVLYTLTIILMARIWPPKAVAEPTPNEEPSPTGRFEILRLFAPAFVLFGLVMGGLYGNFFTPTEAGGVGAALALVFALWRRVPRAALVAAFVETIVTSGSIFLILIGAEVFGFVLSTSQLSNALVDFLGNSGFGPWQVLFAILIFYVVLGCFMESLAMILLTVPIFFPVVLANGFDPIWFGVIAVVTVELGMITPPVGMNLFMVKSASRGTSLSTIMVGVIPFVVTDIVRLGILLAFPAISLLLTGRL</sequence>
<comment type="similarity">
    <text evidence="7">Belongs to the TRAP transporter large permease family.</text>
</comment>
<evidence type="ECO:0000313" key="9">
    <source>
        <dbReference type="EMBL" id="CUH63624.1"/>
    </source>
</evidence>
<protein>
    <recommendedName>
        <fullName evidence="7">TRAP transporter large permease protein</fullName>
    </recommendedName>
</protein>
<evidence type="ECO:0000256" key="3">
    <source>
        <dbReference type="ARBA" id="ARBA00022519"/>
    </source>
</evidence>
<dbReference type="NCBIfam" id="TIGR00786">
    <property type="entry name" value="dctM"/>
    <property type="match status" value="1"/>
</dbReference>
<feature type="transmembrane region" description="Helical" evidence="7">
    <location>
        <begin position="96"/>
        <end position="121"/>
    </location>
</feature>
<dbReference type="RefSeq" id="WP_233487424.1">
    <property type="nucleotide sequence ID" value="NZ_CP051181.1"/>
</dbReference>
<evidence type="ECO:0000256" key="4">
    <source>
        <dbReference type="ARBA" id="ARBA00022692"/>
    </source>
</evidence>
<feature type="transmembrane region" description="Helical" evidence="7">
    <location>
        <begin position="6"/>
        <end position="37"/>
    </location>
</feature>
<dbReference type="PANTHER" id="PTHR33362">
    <property type="entry name" value="SIALIC ACID TRAP TRANSPORTER PERMEASE PROTEIN SIAT-RELATED"/>
    <property type="match status" value="1"/>
</dbReference>
<feature type="transmembrane region" description="Helical" evidence="7">
    <location>
        <begin position="181"/>
        <end position="204"/>
    </location>
</feature>
<keyword evidence="2" id="KW-1003">Cell membrane</keyword>
<dbReference type="GO" id="GO:0005886">
    <property type="term" value="C:plasma membrane"/>
    <property type="evidence" value="ECO:0007669"/>
    <property type="project" value="UniProtKB-SubCell"/>
</dbReference>
<keyword evidence="5 7" id="KW-1133">Transmembrane helix</keyword>
<keyword evidence="4 7" id="KW-0812">Transmembrane</keyword>
<dbReference type="GO" id="GO:0022857">
    <property type="term" value="F:transmembrane transporter activity"/>
    <property type="evidence" value="ECO:0007669"/>
    <property type="project" value="UniProtKB-UniRule"/>
</dbReference>
<dbReference type="PANTHER" id="PTHR33362:SF5">
    <property type="entry name" value="C4-DICARBOXYLATE TRAP TRANSPORTER LARGE PERMEASE PROTEIN DCTM"/>
    <property type="match status" value="1"/>
</dbReference>
<reference evidence="9 10" key="1">
    <citation type="submission" date="2015-09" db="EMBL/GenBank/DDBJ databases">
        <authorList>
            <consortium name="Swine Surveillance"/>
        </authorList>
    </citation>
    <scope>NUCLEOTIDE SEQUENCE [LARGE SCALE GENOMIC DNA]</scope>
    <source>
        <strain evidence="9 10">CECT 4357</strain>
    </source>
</reference>
<feature type="transmembrane region" description="Helical" evidence="7">
    <location>
        <begin position="344"/>
        <end position="360"/>
    </location>
</feature>
<evidence type="ECO:0000256" key="5">
    <source>
        <dbReference type="ARBA" id="ARBA00022989"/>
    </source>
</evidence>
<feature type="transmembrane region" description="Helical" evidence="7">
    <location>
        <begin position="274"/>
        <end position="301"/>
    </location>
</feature>
<feature type="domain" description="TRAP C4-dicarboxylate transport system permease DctM subunit" evidence="8">
    <location>
        <begin position="13"/>
        <end position="428"/>
    </location>
</feature>
<evidence type="ECO:0000259" key="8">
    <source>
        <dbReference type="Pfam" id="PF06808"/>
    </source>
</evidence>
<dbReference type="Pfam" id="PF06808">
    <property type="entry name" value="DctM"/>
    <property type="match status" value="1"/>
</dbReference>
<evidence type="ECO:0000256" key="2">
    <source>
        <dbReference type="ARBA" id="ARBA00022475"/>
    </source>
</evidence>
<gene>
    <name evidence="9" type="primary">siaT_4</name>
    <name evidence="9" type="ORF">TG4357_00791</name>
</gene>
<keyword evidence="7" id="KW-0813">Transport</keyword>
<keyword evidence="3 7" id="KW-0997">Cell inner membrane</keyword>
<dbReference type="InterPro" id="IPR004681">
    <property type="entry name" value="TRAP_DctM"/>
</dbReference>
<evidence type="ECO:0000256" key="7">
    <source>
        <dbReference type="RuleBase" id="RU369079"/>
    </source>
</evidence>
<dbReference type="EMBL" id="CYSA01000008">
    <property type="protein sequence ID" value="CUH63624.1"/>
    <property type="molecule type" value="Genomic_DNA"/>
</dbReference>
<keyword evidence="6 7" id="KW-0472">Membrane</keyword>
<name>A0A0P1F6N7_THAGE</name>
<feature type="transmembrane region" description="Helical" evidence="7">
    <location>
        <begin position="366"/>
        <end position="392"/>
    </location>
</feature>
<proteinExistence type="inferred from homology"/>
<evidence type="ECO:0000256" key="1">
    <source>
        <dbReference type="ARBA" id="ARBA00004429"/>
    </source>
</evidence>
<comment type="subunit">
    <text evidence="7">The complex comprises the extracytoplasmic solute receptor protein and the two transmembrane proteins.</text>
</comment>
<feature type="transmembrane region" description="Helical" evidence="7">
    <location>
        <begin position="404"/>
        <end position="432"/>
    </location>
</feature>
<organism evidence="9 10">
    <name type="scientific">Thalassovita gelatinovora</name>
    <name type="common">Thalassobius gelatinovorus</name>
    <dbReference type="NCBI Taxonomy" id="53501"/>
    <lineage>
        <taxon>Bacteria</taxon>
        <taxon>Pseudomonadati</taxon>
        <taxon>Pseudomonadota</taxon>
        <taxon>Alphaproteobacteria</taxon>
        <taxon>Rhodobacterales</taxon>
        <taxon>Roseobacteraceae</taxon>
        <taxon>Thalassovita</taxon>
    </lineage>
</organism>
<feature type="transmembrane region" description="Helical" evidence="7">
    <location>
        <begin position="225"/>
        <end position="244"/>
    </location>
</feature>
<dbReference type="Proteomes" id="UP000051587">
    <property type="component" value="Unassembled WGS sequence"/>
</dbReference>
<feature type="transmembrane region" description="Helical" evidence="7">
    <location>
        <begin position="58"/>
        <end position="76"/>
    </location>
</feature>
<accession>A0A0P1F6N7</accession>
<feature type="transmembrane region" description="Helical" evidence="7">
    <location>
        <begin position="250"/>
        <end position="267"/>
    </location>
</feature>
<dbReference type="PIRSF" id="PIRSF006066">
    <property type="entry name" value="HI0050"/>
    <property type="match status" value="1"/>
</dbReference>
<comment type="function">
    <text evidence="7">Part of the tripartite ATP-independent periplasmic (TRAP) transport system.</text>
</comment>